<dbReference type="RefSeq" id="WP_169275292.1">
    <property type="nucleotide sequence ID" value="NZ_JAAIIH010000002.1"/>
</dbReference>
<comment type="caution">
    <text evidence="3">The sequence shown here is derived from an EMBL/GenBank/DDBJ whole genome shotgun (WGS) entry which is preliminary data.</text>
</comment>
<name>A0A7Y0F163_9BIFI</name>
<evidence type="ECO:0000313" key="3">
    <source>
        <dbReference type="EMBL" id="NMN00120.1"/>
    </source>
</evidence>
<feature type="transmembrane region" description="Helical" evidence="2">
    <location>
        <begin position="103"/>
        <end position="122"/>
    </location>
</feature>
<keyword evidence="2" id="KW-0472">Membrane</keyword>
<accession>A0A7Y0F163</accession>
<feature type="transmembrane region" description="Helical" evidence="2">
    <location>
        <begin position="128"/>
        <end position="148"/>
    </location>
</feature>
<feature type="transmembrane region" description="Helical" evidence="2">
    <location>
        <begin position="72"/>
        <end position="91"/>
    </location>
</feature>
<feature type="transmembrane region" description="Helical" evidence="2">
    <location>
        <begin position="182"/>
        <end position="200"/>
    </location>
</feature>
<feature type="transmembrane region" description="Helical" evidence="2">
    <location>
        <begin position="206"/>
        <end position="232"/>
    </location>
</feature>
<dbReference type="Proteomes" id="UP000588277">
    <property type="component" value="Unassembled WGS sequence"/>
</dbReference>
<evidence type="ECO:0000256" key="2">
    <source>
        <dbReference type="SAM" id="Phobius"/>
    </source>
</evidence>
<reference evidence="3 4" key="1">
    <citation type="submission" date="2020-02" db="EMBL/GenBank/DDBJ databases">
        <title>Characterization of phylogenetic diversity of novel bifidobacterial species isolated in Czech ZOOs.</title>
        <authorList>
            <person name="Lugli G.A."/>
            <person name="Vera N.B."/>
            <person name="Ventura M."/>
        </authorList>
    </citation>
    <scope>NUCLEOTIDE SEQUENCE [LARGE SCALE GENOMIC DNA]</scope>
    <source>
        <strain evidence="3 4">DSM 109958</strain>
    </source>
</reference>
<proteinExistence type="predicted"/>
<sequence>MERMSSTTRSSTTRPGRGGNAADRRFTWNRTHVIFMIAYCVVLVILVFQTAINAWTGGSPEASEAVPTWLRLGLKAGGLGLAVANFAGGLLRRGSLTMPALSGVLTFAVVVGFGAAGSALGLDAGGALMNAALALAWFAIAAFVPYAIAHHGLRGLFAEPDPATRTGRLTLRVRATLGRDPVTAGCWIMLLVTFGCAAAVRAVDQYGFVSALVAVVVTPTALTALNGLAAYAGPRAWRLTAAGAVMQIALVWSLGVAPIGPGVCTELESSCTTLPNGWVLHLDAGLAMQFYVIPAAVWAFAYLVGAMLRRRGVGRTDAERATDADRSAGVSDRCDG</sequence>
<feature type="compositionally biased region" description="Low complexity" evidence="1">
    <location>
        <begin position="1"/>
        <end position="15"/>
    </location>
</feature>
<feature type="region of interest" description="Disordered" evidence="1">
    <location>
        <begin position="1"/>
        <end position="22"/>
    </location>
</feature>
<evidence type="ECO:0000256" key="1">
    <source>
        <dbReference type="SAM" id="MobiDB-lite"/>
    </source>
</evidence>
<keyword evidence="4" id="KW-1185">Reference proteome</keyword>
<gene>
    <name evidence="3" type="ORF">G1C96_0697</name>
</gene>
<dbReference type="AlphaFoldDB" id="A0A7Y0F163"/>
<feature type="transmembrane region" description="Helical" evidence="2">
    <location>
        <begin position="239"/>
        <end position="260"/>
    </location>
</feature>
<evidence type="ECO:0000313" key="4">
    <source>
        <dbReference type="Proteomes" id="UP000588277"/>
    </source>
</evidence>
<keyword evidence="2" id="KW-0812">Transmembrane</keyword>
<feature type="transmembrane region" description="Helical" evidence="2">
    <location>
        <begin position="33"/>
        <end position="52"/>
    </location>
</feature>
<feature type="transmembrane region" description="Helical" evidence="2">
    <location>
        <begin position="288"/>
        <end position="308"/>
    </location>
</feature>
<protein>
    <submittedName>
        <fullName evidence="3">Uncharacterized protein</fullName>
    </submittedName>
</protein>
<organism evidence="3 4">
    <name type="scientific">Bifidobacterium moraviense</name>
    <dbReference type="NCBI Taxonomy" id="2675323"/>
    <lineage>
        <taxon>Bacteria</taxon>
        <taxon>Bacillati</taxon>
        <taxon>Actinomycetota</taxon>
        <taxon>Actinomycetes</taxon>
        <taxon>Bifidobacteriales</taxon>
        <taxon>Bifidobacteriaceae</taxon>
        <taxon>Bifidobacterium</taxon>
    </lineage>
</organism>
<dbReference type="EMBL" id="JAAIIH010000002">
    <property type="protein sequence ID" value="NMN00120.1"/>
    <property type="molecule type" value="Genomic_DNA"/>
</dbReference>
<keyword evidence="2" id="KW-1133">Transmembrane helix</keyword>